<feature type="compositionally biased region" description="Polar residues" evidence="1">
    <location>
        <begin position="52"/>
        <end position="61"/>
    </location>
</feature>
<dbReference type="RefSeq" id="WP_143784469.1">
    <property type="nucleotide sequence ID" value="NZ_CP041616.1"/>
</dbReference>
<protein>
    <recommendedName>
        <fullName evidence="5">DUF2599 domain-containing protein</fullName>
    </recommendedName>
</protein>
<keyword evidence="2" id="KW-0732">Signal</keyword>
<feature type="chain" id="PRO_5038996361" description="DUF2599 domain-containing protein" evidence="2">
    <location>
        <begin position="22"/>
        <end position="262"/>
    </location>
</feature>
<feature type="signal peptide" evidence="2">
    <location>
        <begin position="1"/>
        <end position="21"/>
    </location>
</feature>
<gene>
    <name evidence="3" type="ORF">FNH13_16565</name>
</gene>
<keyword evidence="4" id="KW-1185">Reference proteome</keyword>
<evidence type="ECO:0000313" key="3">
    <source>
        <dbReference type="EMBL" id="QDO89748.1"/>
    </source>
</evidence>
<dbReference type="AlphaFoldDB" id="A0A516GE26"/>
<feature type="region of interest" description="Disordered" evidence="1">
    <location>
        <begin position="24"/>
        <end position="74"/>
    </location>
</feature>
<dbReference type="EMBL" id="CP041616">
    <property type="protein sequence ID" value="QDO89748.1"/>
    <property type="molecule type" value="Genomic_DNA"/>
</dbReference>
<name>A0A516GE26_9MICO</name>
<dbReference type="KEGG" id="orz:FNH13_16565"/>
<proteinExistence type="predicted"/>
<evidence type="ECO:0000256" key="2">
    <source>
        <dbReference type="SAM" id="SignalP"/>
    </source>
</evidence>
<evidence type="ECO:0008006" key="5">
    <source>
        <dbReference type="Google" id="ProtNLM"/>
    </source>
</evidence>
<evidence type="ECO:0000313" key="4">
    <source>
        <dbReference type="Proteomes" id="UP000315395"/>
    </source>
</evidence>
<reference evidence="3 4" key="1">
    <citation type="submission" date="2019-07" db="EMBL/GenBank/DDBJ databases">
        <title>complete genome sequencing of Ornithinimicrobium sp. H23M54.</title>
        <authorList>
            <person name="Bae J.-W."/>
            <person name="Lee S.-Y."/>
        </authorList>
    </citation>
    <scope>NUCLEOTIDE SEQUENCE [LARGE SCALE GENOMIC DNA]</scope>
    <source>
        <strain evidence="3 4">H23M54</strain>
    </source>
</reference>
<organism evidence="3 4">
    <name type="scientific">Ornithinimicrobium ciconiae</name>
    <dbReference type="NCBI Taxonomy" id="2594265"/>
    <lineage>
        <taxon>Bacteria</taxon>
        <taxon>Bacillati</taxon>
        <taxon>Actinomycetota</taxon>
        <taxon>Actinomycetes</taxon>
        <taxon>Micrococcales</taxon>
        <taxon>Ornithinimicrobiaceae</taxon>
        <taxon>Ornithinimicrobium</taxon>
    </lineage>
</organism>
<accession>A0A516GE26</accession>
<dbReference type="OrthoDB" id="3726412at2"/>
<dbReference type="Proteomes" id="UP000315395">
    <property type="component" value="Chromosome"/>
</dbReference>
<evidence type="ECO:0000256" key="1">
    <source>
        <dbReference type="SAM" id="MobiDB-lite"/>
    </source>
</evidence>
<sequence length="262" mass="29154">MAVTGWRRTSALVTALALALAACSPGESDTPQAEQDSPPPAPAVTMPLETGASESEPTSGPTVPGQWDPKSWEPTVHVSQVRLSAADREQWRTEYLAGMARDLDGSAPNVALERWVHPRAEWDSVMSGCMTDSGFSLEVEDGSISYPAGPPPADQLSAWDLAWYECNARFTPDPDYSQDWTQEQIGLVYDYWDQYFIPCMEAHGVPVNRANQPSRETYISTFFTPQRTWWPSQYLEVLSETEQDRLTPICPPYPPDEVFFGS</sequence>
<dbReference type="PROSITE" id="PS51257">
    <property type="entry name" value="PROKAR_LIPOPROTEIN"/>
    <property type="match status" value="1"/>
</dbReference>